<dbReference type="PROSITE" id="PS50931">
    <property type="entry name" value="HTH_LYSR"/>
    <property type="match status" value="1"/>
</dbReference>
<dbReference type="Pfam" id="PF00126">
    <property type="entry name" value="HTH_1"/>
    <property type="match status" value="1"/>
</dbReference>
<sequence length="306" mass="32803">MSQTNFDVASLRTFVVGMELGSFAKAADRVGRSTSAVSAQIKKLEEQSGAPLFKKAGRNLALTEAGETMLRFARRLVDLNDEAAVAVRGPDLEGWIRLGLQEDFGEVMLPDILGRFSRAHPKVRIEARVARNVELLGRIDSNDLDLALIWDDSVSAGYELPGGDRHEMIAEPAMCWIGSSTLPWRPDAAEPLPLVAFDRACLFFSAATEALDRANIRWRVAFTSPSLSGLWAAAAAGLGLTVRTRYGLPASVSAFDGHELGLPALPSLALSLVRASATPTPPVQQLAALILQSVRDGSASLDRIAA</sequence>
<keyword evidence="2" id="KW-0805">Transcription regulation</keyword>
<keyword evidence="3" id="KW-0238">DNA-binding</keyword>
<keyword evidence="4" id="KW-0804">Transcription</keyword>
<dbReference type="Gene3D" id="3.40.190.10">
    <property type="entry name" value="Periplasmic binding protein-like II"/>
    <property type="match status" value="2"/>
</dbReference>
<dbReference type="InterPro" id="IPR005119">
    <property type="entry name" value="LysR_subst-bd"/>
</dbReference>
<accession>A0A158HAL4</accession>
<gene>
    <name evidence="6" type="ORF">AWB69_04184</name>
</gene>
<proteinExistence type="inferred from homology"/>
<dbReference type="Proteomes" id="UP000054683">
    <property type="component" value="Unassembled WGS sequence"/>
</dbReference>
<dbReference type="InterPro" id="IPR050176">
    <property type="entry name" value="LTTR"/>
</dbReference>
<dbReference type="Pfam" id="PF03466">
    <property type="entry name" value="LysR_substrate"/>
    <property type="match status" value="1"/>
</dbReference>
<evidence type="ECO:0000259" key="5">
    <source>
        <dbReference type="PROSITE" id="PS50931"/>
    </source>
</evidence>
<dbReference type="EMBL" id="FCOK02000028">
    <property type="protein sequence ID" value="SAL41462.1"/>
    <property type="molecule type" value="Genomic_DNA"/>
</dbReference>
<evidence type="ECO:0000313" key="6">
    <source>
        <dbReference type="EMBL" id="SAL41462.1"/>
    </source>
</evidence>
<dbReference type="Gene3D" id="1.10.10.10">
    <property type="entry name" value="Winged helix-like DNA-binding domain superfamily/Winged helix DNA-binding domain"/>
    <property type="match status" value="1"/>
</dbReference>
<dbReference type="OrthoDB" id="6555293at2"/>
<dbReference type="SUPFAM" id="SSF53850">
    <property type="entry name" value="Periplasmic binding protein-like II"/>
    <property type="match status" value="1"/>
</dbReference>
<evidence type="ECO:0000256" key="4">
    <source>
        <dbReference type="ARBA" id="ARBA00023163"/>
    </source>
</evidence>
<dbReference type="GO" id="GO:0003677">
    <property type="term" value="F:DNA binding"/>
    <property type="evidence" value="ECO:0007669"/>
    <property type="project" value="UniProtKB-KW"/>
</dbReference>
<dbReference type="InterPro" id="IPR036388">
    <property type="entry name" value="WH-like_DNA-bd_sf"/>
</dbReference>
<dbReference type="InterPro" id="IPR000847">
    <property type="entry name" value="LysR_HTH_N"/>
</dbReference>
<name>A0A158HAL4_9BURK</name>
<evidence type="ECO:0000313" key="7">
    <source>
        <dbReference type="Proteomes" id="UP000054683"/>
    </source>
</evidence>
<protein>
    <submittedName>
        <fullName evidence="6">LysR family transcriptional regulator</fullName>
    </submittedName>
</protein>
<dbReference type="SUPFAM" id="SSF46785">
    <property type="entry name" value="Winged helix' DNA-binding domain"/>
    <property type="match status" value="1"/>
</dbReference>
<organism evidence="6 7">
    <name type="scientific">Caballeronia udeis</name>
    <dbReference type="NCBI Taxonomy" id="1232866"/>
    <lineage>
        <taxon>Bacteria</taxon>
        <taxon>Pseudomonadati</taxon>
        <taxon>Pseudomonadota</taxon>
        <taxon>Betaproteobacteria</taxon>
        <taxon>Burkholderiales</taxon>
        <taxon>Burkholderiaceae</taxon>
        <taxon>Caballeronia</taxon>
    </lineage>
</organism>
<reference evidence="6 7" key="1">
    <citation type="submission" date="2016-01" db="EMBL/GenBank/DDBJ databases">
        <authorList>
            <person name="Oliw E.H."/>
        </authorList>
    </citation>
    <scope>NUCLEOTIDE SEQUENCE [LARGE SCALE GENOMIC DNA]</scope>
    <source>
        <strain evidence="6">LMG 27134</strain>
    </source>
</reference>
<dbReference type="PANTHER" id="PTHR30579">
    <property type="entry name" value="TRANSCRIPTIONAL REGULATOR"/>
    <property type="match status" value="1"/>
</dbReference>
<feature type="domain" description="HTH lysR-type" evidence="5">
    <location>
        <begin position="6"/>
        <end position="63"/>
    </location>
</feature>
<dbReference type="GO" id="GO:0003700">
    <property type="term" value="F:DNA-binding transcription factor activity"/>
    <property type="evidence" value="ECO:0007669"/>
    <property type="project" value="InterPro"/>
</dbReference>
<dbReference type="InterPro" id="IPR036390">
    <property type="entry name" value="WH_DNA-bd_sf"/>
</dbReference>
<evidence type="ECO:0000256" key="2">
    <source>
        <dbReference type="ARBA" id="ARBA00023015"/>
    </source>
</evidence>
<dbReference type="AlphaFoldDB" id="A0A158HAL4"/>
<dbReference type="RefSeq" id="WP_062087999.1">
    <property type="nucleotide sequence ID" value="NZ_FCOK02000028.1"/>
</dbReference>
<comment type="similarity">
    <text evidence="1">Belongs to the LysR transcriptional regulatory family.</text>
</comment>
<evidence type="ECO:0000256" key="3">
    <source>
        <dbReference type="ARBA" id="ARBA00023125"/>
    </source>
</evidence>
<evidence type="ECO:0000256" key="1">
    <source>
        <dbReference type="ARBA" id="ARBA00009437"/>
    </source>
</evidence>
<dbReference type="PANTHER" id="PTHR30579:SF7">
    <property type="entry name" value="HTH-TYPE TRANSCRIPTIONAL REGULATOR LRHA-RELATED"/>
    <property type="match status" value="1"/>
</dbReference>